<keyword evidence="4" id="KW-1185">Reference proteome</keyword>
<evidence type="ECO:0000313" key="3">
    <source>
        <dbReference type="EMBL" id="QYL17869.1"/>
    </source>
</evidence>
<accession>A0ABX8VR12</accession>
<dbReference type="PANTHER" id="PTHR46401:SF2">
    <property type="entry name" value="GLYCOSYLTRANSFERASE WBBK-RELATED"/>
    <property type="match status" value="1"/>
</dbReference>
<sequence length="339" mass="37254">MAAARRSPIFVDTRESPYEGGILRYAREVIPRLRLEWRPFSGPLRPTRPIDVINPNRVRLPASALLYSPGYSAGFGRCTQLLTIHDLTHLRAHNPPLKRNLNLAYYEGFVKPAIRRARHVLTCSETSANEIRAWLEDDSVTIHNTGCGSSEAFTQDGPACDFGRPYFLYVGNFKPHKNPGPAFEAMASFTDHLLVVVSSDESSARALAEKYRISDRLILQTGISDEELAALYRGSDALLFPSLWEGFGLPALEALKTGTKVVYSETAASVSEICAGGQFAVADAADSAEFRKQMALAVDSPCESSTDLTQFKWQAVATKVEAVIRHVGYGMPLEESAVN</sequence>
<keyword evidence="1" id="KW-0808">Transferase</keyword>
<dbReference type="EMBL" id="CP080333">
    <property type="protein sequence ID" value="QYL17869.1"/>
    <property type="molecule type" value="Genomic_DNA"/>
</dbReference>
<evidence type="ECO:0000313" key="4">
    <source>
        <dbReference type="Proteomes" id="UP000825367"/>
    </source>
</evidence>
<evidence type="ECO:0000259" key="2">
    <source>
        <dbReference type="Pfam" id="PF00534"/>
    </source>
</evidence>
<dbReference type="Pfam" id="PF00534">
    <property type="entry name" value="Glycos_transf_1"/>
    <property type="match status" value="1"/>
</dbReference>
<proteinExistence type="predicted"/>
<name>A0ABX8VR12_9MYCO</name>
<feature type="domain" description="Glycosyl transferase family 1" evidence="2">
    <location>
        <begin position="163"/>
        <end position="308"/>
    </location>
</feature>
<dbReference type="CDD" id="cd03809">
    <property type="entry name" value="GT4_MtfB-like"/>
    <property type="match status" value="1"/>
</dbReference>
<reference evidence="3 4" key="1">
    <citation type="submission" date="2021-07" db="EMBL/GenBank/DDBJ databases">
        <title>Whole genome sequencing of non-tuberculosis mycobacteria type-strains.</title>
        <authorList>
            <person name="Igarashi Y."/>
            <person name="Osugi A."/>
            <person name="Mitarai S."/>
        </authorList>
    </citation>
    <scope>NUCLEOTIDE SEQUENCE [LARGE SCALE GENOMIC DNA]</scope>
    <source>
        <strain evidence="3 4">JCM 16370</strain>
    </source>
</reference>
<gene>
    <name evidence="3" type="ORF">K0O64_04775</name>
</gene>
<dbReference type="SUPFAM" id="SSF53756">
    <property type="entry name" value="UDP-Glycosyltransferase/glycogen phosphorylase"/>
    <property type="match status" value="1"/>
</dbReference>
<protein>
    <submittedName>
        <fullName evidence="3">Glycosyltransferase family 4 protein</fullName>
    </submittedName>
</protein>
<organism evidence="3 4">
    <name type="scientific">Mycolicibacterium pallens</name>
    <dbReference type="NCBI Taxonomy" id="370524"/>
    <lineage>
        <taxon>Bacteria</taxon>
        <taxon>Bacillati</taxon>
        <taxon>Actinomycetota</taxon>
        <taxon>Actinomycetes</taxon>
        <taxon>Mycobacteriales</taxon>
        <taxon>Mycobacteriaceae</taxon>
        <taxon>Mycolicibacterium</taxon>
    </lineage>
</organism>
<dbReference type="InterPro" id="IPR001296">
    <property type="entry name" value="Glyco_trans_1"/>
</dbReference>
<dbReference type="PANTHER" id="PTHR46401">
    <property type="entry name" value="GLYCOSYLTRANSFERASE WBBK-RELATED"/>
    <property type="match status" value="1"/>
</dbReference>
<dbReference type="Gene3D" id="3.40.50.2000">
    <property type="entry name" value="Glycogen Phosphorylase B"/>
    <property type="match status" value="1"/>
</dbReference>
<evidence type="ECO:0000256" key="1">
    <source>
        <dbReference type="ARBA" id="ARBA00022679"/>
    </source>
</evidence>
<dbReference type="Proteomes" id="UP000825367">
    <property type="component" value="Chromosome"/>
</dbReference>